<reference evidence="2" key="1">
    <citation type="submission" date="2016-11" db="EMBL/GenBank/DDBJ databases">
        <title>Complete genome sequence of Virgibacillus pantothenticus 21D, a halophilic bacterium isolated from the deep hypersaline anoxic basin Discovery in the Mediterranean Sea.</title>
        <authorList>
            <person name="Zeaiter Z."/>
            <person name="Booth J.M."/>
            <person name="Prosdocimi E.M."/>
            <person name="Mapelli F."/>
            <person name="Fusi M."/>
            <person name="Daffonchio D."/>
            <person name="Borin S."/>
            <person name="Crotti E."/>
        </authorList>
    </citation>
    <scope>NUCLEOTIDE SEQUENCE [LARGE SCALE GENOMIC DNA]</scope>
    <source>
        <strain evidence="2">21D</strain>
    </source>
</reference>
<sequence>MSIKRKSSIIVFIITLMVGLFSLSLTTYGAEVDFKAFNVKPHLSNQHVEFNDKVPVLDKTKGVPVKKPASIKSNYNISGDRMFFNDSLVETDPDDFWFFNVSDDRSILFEIETDNPDYVVELYKVDWETETAYPTSISGSPGNIVANSQLIAGDWALRVYSTETMGDNYTIKMNATNPSGATSIISTSPSLLQAILLYPNREVYSNGNYVLTVDGSNSHLDWEREYYFSWDGNYNQRTHSVSDAKVKSIAGPVSYQSDYASSDNAILVYLDKETLFMHHVSSFRSGPPTQYEDSFVDTIGKTTPRRLDDDDLINWGDHIIVFDVNKGRSIDFFSALNFYYASGVESIPTIEFLN</sequence>
<dbReference type="Proteomes" id="UP000234237">
    <property type="component" value="Chromosome"/>
</dbReference>
<dbReference type="Gene3D" id="2.60.120.380">
    <property type="match status" value="1"/>
</dbReference>
<dbReference type="KEGG" id="vpn:A21D_01602"/>
<proteinExistence type="predicted"/>
<organism evidence="1 2">
    <name type="scientific">Virgibacillus dokdonensis</name>
    <dbReference type="NCBI Taxonomy" id="302167"/>
    <lineage>
        <taxon>Bacteria</taxon>
        <taxon>Bacillati</taxon>
        <taxon>Bacillota</taxon>
        <taxon>Bacilli</taxon>
        <taxon>Bacillales</taxon>
        <taxon>Bacillaceae</taxon>
        <taxon>Virgibacillus</taxon>
    </lineage>
</organism>
<dbReference type="AlphaFoldDB" id="A0A2K9J0Y0"/>
<dbReference type="STRING" id="302167.GCA_900166595_00135"/>
<protein>
    <submittedName>
        <fullName evidence="1">Uncharacterized protein</fullName>
    </submittedName>
</protein>
<name>A0A2K9J0Y0_9BACI</name>
<dbReference type="RefSeq" id="WP_077701869.1">
    <property type="nucleotide sequence ID" value="NZ_CP018622.1"/>
</dbReference>
<evidence type="ECO:0000313" key="1">
    <source>
        <dbReference type="EMBL" id="AUJ24683.1"/>
    </source>
</evidence>
<evidence type="ECO:0000313" key="2">
    <source>
        <dbReference type="Proteomes" id="UP000234237"/>
    </source>
</evidence>
<dbReference type="EMBL" id="CP018622">
    <property type="protein sequence ID" value="AUJ24683.1"/>
    <property type="molecule type" value="Genomic_DNA"/>
</dbReference>
<gene>
    <name evidence="1" type="ORF">A21D_01602</name>
</gene>
<accession>A0A2K9J0Y0</accession>